<keyword evidence="2" id="KW-1185">Reference proteome</keyword>
<accession>A0A7G7W8I4</accession>
<dbReference type="RefSeq" id="WP_185888583.1">
    <property type="nucleotide sequence ID" value="NZ_CP060202.1"/>
</dbReference>
<sequence>MECLFLSPAPHGRRVCLYAVPDGIPLYFKHTELTQQPDYQTRWRGNPALMPEAEAQRWVARHPTNPALFLDYQQPDKGGPGLQTARASFLSAVAKLAAGLEYSPGSIPEEILIGEEPE</sequence>
<dbReference type="EMBL" id="CP060202">
    <property type="protein sequence ID" value="QNH62677.1"/>
    <property type="molecule type" value="Genomic_DNA"/>
</dbReference>
<gene>
    <name evidence="1" type="ORF">H4317_02290</name>
</gene>
<proteinExistence type="predicted"/>
<dbReference type="KEGG" id="hsk:H4317_02290"/>
<protein>
    <submittedName>
        <fullName evidence="1">Uncharacterized protein</fullName>
    </submittedName>
</protein>
<dbReference type="AlphaFoldDB" id="A0A7G7W8I4"/>
<name>A0A7G7W8I4_9BACT</name>
<dbReference type="Proteomes" id="UP000515489">
    <property type="component" value="Chromosome"/>
</dbReference>
<reference evidence="1 2" key="1">
    <citation type="submission" date="2020-08" db="EMBL/GenBank/DDBJ databases">
        <title>Hymenobacter sp. S2-20-2 genome sequencing.</title>
        <authorList>
            <person name="Jin L."/>
        </authorList>
    </citation>
    <scope>NUCLEOTIDE SEQUENCE [LARGE SCALE GENOMIC DNA]</scope>
    <source>
        <strain evidence="1 2">S2-20-2</strain>
    </source>
</reference>
<evidence type="ECO:0000313" key="2">
    <source>
        <dbReference type="Proteomes" id="UP000515489"/>
    </source>
</evidence>
<evidence type="ECO:0000313" key="1">
    <source>
        <dbReference type="EMBL" id="QNH62677.1"/>
    </source>
</evidence>
<organism evidence="1 2">
    <name type="scientific">Hymenobacter sediminicola</name>
    <dbReference type="NCBI Taxonomy" id="2761579"/>
    <lineage>
        <taxon>Bacteria</taxon>
        <taxon>Pseudomonadati</taxon>
        <taxon>Bacteroidota</taxon>
        <taxon>Cytophagia</taxon>
        <taxon>Cytophagales</taxon>
        <taxon>Hymenobacteraceae</taxon>
        <taxon>Hymenobacter</taxon>
    </lineage>
</organism>